<organism evidence="2 3">
    <name type="scientific">Ditylenchus dipsaci</name>
    <dbReference type="NCBI Taxonomy" id="166011"/>
    <lineage>
        <taxon>Eukaryota</taxon>
        <taxon>Metazoa</taxon>
        <taxon>Ecdysozoa</taxon>
        <taxon>Nematoda</taxon>
        <taxon>Chromadorea</taxon>
        <taxon>Rhabditida</taxon>
        <taxon>Tylenchina</taxon>
        <taxon>Tylenchomorpha</taxon>
        <taxon>Sphaerularioidea</taxon>
        <taxon>Anguinidae</taxon>
        <taxon>Anguininae</taxon>
        <taxon>Ditylenchus</taxon>
    </lineage>
</organism>
<feature type="region of interest" description="Disordered" evidence="1">
    <location>
        <begin position="1"/>
        <end position="31"/>
    </location>
</feature>
<sequence length="77" mass="9003">MHLMNDDNKKQPQAAYVVHPPPPAGYSAHPPTPTYQLFQQKQFSGGTAQWIVNVAYPIEEEQPTEQRNYWRVSYYYC</sequence>
<dbReference type="Proteomes" id="UP000887574">
    <property type="component" value="Unplaced"/>
</dbReference>
<reference evidence="3" key="1">
    <citation type="submission" date="2022-11" db="UniProtKB">
        <authorList>
            <consortium name="WormBaseParasite"/>
        </authorList>
    </citation>
    <scope>IDENTIFICATION</scope>
</reference>
<protein>
    <submittedName>
        <fullName evidence="3">Uncharacterized protein</fullName>
    </submittedName>
</protein>
<evidence type="ECO:0000256" key="1">
    <source>
        <dbReference type="SAM" id="MobiDB-lite"/>
    </source>
</evidence>
<dbReference type="AlphaFoldDB" id="A0A915DJN0"/>
<feature type="compositionally biased region" description="Basic and acidic residues" evidence="1">
    <location>
        <begin position="1"/>
        <end position="10"/>
    </location>
</feature>
<name>A0A915DJN0_9BILA</name>
<evidence type="ECO:0000313" key="3">
    <source>
        <dbReference type="WBParaSite" id="jg19952"/>
    </source>
</evidence>
<evidence type="ECO:0000313" key="2">
    <source>
        <dbReference type="Proteomes" id="UP000887574"/>
    </source>
</evidence>
<proteinExistence type="predicted"/>
<keyword evidence="2" id="KW-1185">Reference proteome</keyword>
<dbReference type="WBParaSite" id="jg19952">
    <property type="protein sequence ID" value="jg19952"/>
    <property type="gene ID" value="jg19952"/>
</dbReference>
<accession>A0A915DJN0</accession>